<comment type="caution">
    <text evidence="2">The sequence shown here is derived from an EMBL/GenBank/DDBJ whole genome shotgun (WGS) entry which is preliminary data.</text>
</comment>
<keyword evidence="3" id="KW-1185">Reference proteome</keyword>
<proteinExistence type="predicted"/>
<evidence type="ECO:0000313" key="3">
    <source>
        <dbReference type="Proteomes" id="UP001374584"/>
    </source>
</evidence>
<dbReference type="Proteomes" id="UP001374584">
    <property type="component" value="Unassembled WGS sequence"/>
</dbReference>
<evidence type="ECO:0000313" key="2">
    <source>
        <dbReference type="EMBL" id="KAK7377620.1"/>
    </source>
</evidence>
<feature type="region of interest" description="Disordered" evidence="1">
    <location>
        <begin position="167"/>
        <end position="190"/>
    </location>
</feature>
<protein>
    <submittedName>
        <fullName evidence="2">Uncharacterized protein</fullName>
    </submittedName>
</protein>
<gene>
    <name evidence="2" type="ORF">VNO80_03049</name>
</gene>
<sequence>MVSNSVKEVNLIDIGPLKAQWKERSVLSIFMGKKQSNRGLVEAHCPCETSNENAIGNPIAQSRGAGVGCENDFATTERHGEVREKKEGRQVLGKMKCLSRLGTCGDEGSKETTPSARRTPAKRRPTLALTVSPLHIPVKGNRYSLHSRARKVDVLCSNGSEMVEKVNGGATQEMDDDGAGGRRQQCGAGG</sequence>
<accession>A0AAN9NSG6</accession>
<dbReference type="AlphaFoldDB" id="A0AAN9NSG6"/>
<dbReference type="EMBL" id="JAYMYR010000002">
    <property type="protein sequence ID" value="KAK7377620.1"/>
    <property type="molecule type" value="Genomic_DNA"/>
</dbReference>
<organism evidence="2 3">
    <name type="scientific">Phaseolus coccineus</name>
    <name type="common">Scarlet runner bean</name>
    <name type="synonym">Phaseolus multiflorus</name>
    <dbReference type="NCBI Taxonomy" id="3886"/>
    <lineage>
        <taxon>Eukaryota</taxon>
        <taxon>Viridiplantae</taxon>
        <taxon>Streptophyta</taxon>
        <taxon>Embryophyta</taxon>
        <taxon>Tracheophyta</taxon>
        <taxon>Spermatophyta</taxon>
        <taxon>Magnoliopsida</taxon>
        <taxon>eudicotyledons</taxon>
        <taxon>Gunneridae</taxon>
        <taxon>Pentapetalae</taxon>
        <taxon>rosids</taxon>
        <taxon>fabids</taxon>
        <taxon>Fabales</taxon>
        <taxon>Fabaceae</taxon>
        <taxon>Papilionoideae</taxon>
        <taxon>50 kb inversion clade</taxon>
        <taxon>NPAAA clade</taxon>
        <taxon>indigoferoid/millettioid clade</taxon>
        <taxon>Phaseoleae</taxon>
        <taxon>Phaseolus</taxon>
    </lineage>
</organism>
<evidence type="ECO:0000256" key="1">
    <source>
        <dbReference type="SAM" id="MobiDB-lite"/>
    </source>
</evidence>
<name>A0AAN9NSG6_PHACN</name>
<reference evidence="2 3" key="1">
    <citation type="submission" date="2024-01" db="EMBL/GenBank/DDBJ databases">
        <title>The genomes of 5 underutilized Papilionoideae crops provide insights into root nodulation and disease resistanc.</title>
        <authorList>
            <person name="Jiang F."/>
        </authorList>
    </citation>
    <scope>NUCLEOTIDE SEQUENCE [LARGE SCALE GENOMIC DNA]</scope>
    <source>
        <strain evidence="2">JINMINGXINNONG_FW02</strain>
        <tissue evidence="2">Leaves</tissue>
    </source>
</reference>